<geneLocation type="plasmid" evidence="2 3">
    <name>pHsw1</name>
</geneLocation>
<organism evidence="2 3">
    <name type="scientific">Hymenobacter swuensis DY53</name>
    <dbReference type="NCBI Taxonomy" id="1227739"/>
    <lineage>
        <taxon>Bacteria</taxon>
        <taxon>Pseudomonadati</taxon>
        <taxon>Bacteroidota</taxon>
        <taxon>Cytophagia</taxon>
        <taxon>Cytophagales</taxon>
        <taxon>Hymenobacteraceae</taxon>
        <taxon>Hymenobacter</taxon>
    </lineage>
</organism>
<reference evidence="2 3" key="1">
    <citation type="submission" date="2014-01" db="EMBL/GenBank/DDBJ databases">
        <title>Complete sequence of plasmid1 of ionizing-radiation resistance bacterium Hymenobacter swuensis DY53.</title>
        <authorList>
            <person name="Jung J.-H."/>
            <person name="Jeong S.-W."/>
            <person name="Joe M.-H."/>
            <person name="Cho y.-j."/>
            <person name="Kim M.-K."/>
            <person name="Lim S.-Y."/>
        </authorList>
    </citation>
    <scope>NUCLEOTIDE SEQUENCE [LARGE SCALE GENOMIC DNA]</scope>
    <source>
        <strain evidence="2 3">DY53</strain>
        <plasmid evidence="2 3">pHsw1</plasmid>
    </source>
</reference>
<keyword evidence="3" id="KW-1185">Reference proteome</keyword>
<name>W8EYE1_9BACT</name>
<gene>
    <name evidence="2" type="ORF">Hsw_PA0038</name>
</gene>
<evidence type="ECO:0000313" key="3">
    <source>
        <dbReference type="Proteomes" id="UP000019423"/>
    </source>
</evidence>
<keyword evidence="2" id="KW-0614">Plasmid</keyword>
<dbReference type="AlphaFoldDB" id="W8EYE1"/>
<protein>
    <submittedName>
        <fullName evidence="2">Uncharacterized protein</fullName>
    </submittedName>
</protein>
<accession>W8EYE1</accession>
<evidence type="ECO:0000313" key="2">
    <source>
        <dbReference type="EMBL" id="AHJ95371.1"/>
    </source>
</evidence>
<dbReference type="Proteomes" id="UP000019423">
    <property type="component" value="Plasmid pHsw1"/>
</dbReference>
<dbReference type="KEGG" id="hsw:Hsw_PA0038"/>
<proteinExistence type="predicted"/>
<dbReference type="PATRIC" id="fig|1227739.3.peg.73"/>
<dbReference type="EMBL" id="CP007144">
    <property type="protein sequence ID" value="AHJ95371.1"/>
    <property type="molecule type" value="Genomic_DNA"/>
</dbReference>
<feature type="region of interest" description="Disordered" evidence="1">
    <location>
        <begin position="20"/>
        <end position="42"/>
    </location>
</feature>
<sequence>MGARYAGAAGPQLPFGKKAFRARQVPGNPPVRSNARYPSPAA</sequence>
<evidence type="ECO:0000256" key="1">
    <source>
        <dbReference type="SAM" id="MobiDB-lite"/>
    </source>
</evidence>
<dbReference type="HOGENOM" id="CLU_3252655_0_0_10"/>